<accession>A0A7I8V4B7</accession>
<dbReference type="GO" id="GO:0071013">
    <property type="term" value="C:catalytic step 2 spliceosome"/>
    <property type="evidence" value="ECO:0007669"/>
    <property type="project" value="TreeGrafter"/>
</dbReference>
<dbReference type="Gene3D" id="2.130.10.10">
    <property type="entry name" value="YVTN repeat-like/Quinoprotein amine dehydrogenase"/>
    <property type="match status" value="1"/>
</dbReference>
<keyword evidence="2 11" id="KW-0853">WD repeat</keyword>
<dbReference type="EMBL" id="CAJFCJ010000001">
    <property type="protein sequence ID" value="CAD5110953.1"/>
    <property type="molecule type" value="Genomic_DNA"/>
</dbReference>
<feature type="repeat" description="WD" evidence="11">
    <location>
        <begin position="54"/>
        <end position="87"/>
    </location>
</feature>
<evidence type="ECO:0000256" key="10">
    <source>
        <dbReference type="ARBA" id="ARBA00075772"/>
    </source>
</evidence>
<dbReference type="SUPFAM" id="SSF50978">
    <property type="entry name" value="WD40 repeat-like"/>
    <property type="match status" value="1"/>
</dbReference>
<dbReference type="PRINTS" id="PR00320">
    <property type="entry name" value="GPROTEINBRPT"/>
</dbReference>
<organism evidence="12 13">
    <name type="scientific">Dimorphilus gyrociliatus</name>
    <dbReference type="NCBI Taxonomy" id="2664684"/>
    <lineage>
        <taxon>Eukaryota</taxon>
        <taxon>Metazoa</taxon>
        <taxon>Spiralia</taxon>
        <taxon>Lophotrochozoa</taxon>
        <taxon>Annelida</taxon>
        <taxon>Polychaeta</taxon>
        <taxon>Polychaeta incertae sedis</taxon>
        <taxon>Dinophilidae</taxon>
        <taxon>Dimorphilus</taxon>
    </lineage>
</organism>
<evidence type="ECO:0000313" key="13">
    <source>
        <dbReference type="Proteomes" id="UP000549394"/>
    </source>
</evidence>
<dbReference type="SMART" id="SM00320">
    <property type="entry name" value="WD40"/>
    <property type="match status" value="7"/>
</dbReference>
<dbReference type="Pfam" id="PF00400">
    <property type="entry name" value="WD40"/>
    <property type="match status" value="7"/>
</dbReference>
<comment type="subcellular location">
    <subcellularLocation>
        <location evidence="1">Nucleus</location>
    </subcellularLocation>
</comment>
<dbReference type="CDD" id="cd00200">
    <property type="entry name" value="WD40"/>
    <property type="match status" value="1"/>
</dbReference>
<dbReference type="InterPro" id="IPR020472">
    <property type="entry name" value="WD40_PAC1"/>
</dbReference>
<dbReference type="GO" id="GO:0003723">
    <property type="term" value="F:RNA binding"/>
    <property type="evidence" value="ECO:0007669"/>
    <property type="project" value="TreeGrafter"/>
</dbReference>
<comment type="subunit">
    <text evidence="8">Component of the pre-catalytic and catalytic spliceosome complexes. Component of the postcatalytic spliceosome P complex. Part of the U5 snRNP complex. Interacts with PRPF8. Component of the U4/U6-U5 tri-snRNP complex composed of the U4, U6 and U5 snRNAs and at least PRPF3, PRPF4, PRPF6, PRPF8, PRPF31, SNRNP200, TXNL4A, WDR57, SNRNP40, DDX23, CD2BP2, PPIH, SNU13, EFTUD2, SART1 and USP39. Component of the minor spliceosome, which splices U12-type introns.</text>
</comment>
<dbReference type="InterPro" id="IPR036322">
    <property type="entry name" value="WD40_repeat_dom_sf"/>
</dbReference>
<keyword evidence="3" id="KW-0507">mRNA processing</keyword>
<evidence type="ECO:0000256" key="11">
    <source>
        <dbReference type="PROSITE-ProRule" id="PRU00221"/>
    </source>
</evidence>
<dbReference type="Proteomes" id="UP000549394">
    <property type="component" value="Unassembled WGS sequence"/>
</dbReference>
<feature type="repeat" description="WD" evidence="11">
    <location>
        <begin position="229"/>
        <end position="263"/>
    </location>
</feature>
<dbReference type="GO" id="GO:0006397">
    <property type="term" value="P:mRNA processing"/>
    <property type="evidence" value="ECO:0007669"/>
    <property type="project" value="UniProtKB-KW"/>
</dbReference>
<evidence type="ECO:0000256" key="4">
    <source>
        <dbReference type="ARBA" id="ARBA00022737"/>
    </source>
</evidence>
<dbReference type="PANTHER" id="PTHR44006">
    <property type="entry name" value="U5 SMALL NUCLEAR RIBONUCLEOPROTEIN 40 KDA PROTEIN"/>
    <property type="match status" value="1"/>
</dbReference>
<dbReference type="PROSITE" id="PS50294">
    <property type="entry name" value="WD_REPEATS_REGION"/>
    <property type="match status" value="6"/>
</dbReference>
<evidence type="ECO:0000256" key="9">
    <source>
        <dbReference type="ARBA" id="ARBA00073554"/>
    </source>
</evidence>
<evidence type="ECO:0000256" key="1">
    <source>
        <dbReference type="ARBA" id="ARBA00004123"/>
    </source>
</evidence>
<dbReference type="InterPro" id="IPR052234">
    <property type="entry name" value="U5_snRNP_Component"/>
</dbReference>
<proteinExistence type="predicted"/>
<evidence type="ECO:0000256" key="7">
    <source>
        <dbReference type="ARBA" id="ARBA00057342"/>
    </source>
</evidence>
<dbReference type="InterPro" id="IPR019775">
    <property type="entry name" value="WD40_repeat_CS"/>
</dbReference>
<keyword evidence="6" id="KW-0539">Nucleus</keyword>
<feature type="repeat" description="WD" evidence="11">
    <location>
        <begin position="291"/>
        <end position="320"/>
    </location>
</feature>
<evidence type="ECO:0000256" key="5">
    <source>
        <dbReference type="ARBA" id="ARBA00023187"/>
    </source>
</evidence>
<dbReference type="PROSITE" id="PS50082">
    <property type="entry name" value="WD_REPEATS_2"/>
    <property type="match status" value="7"/>
</dbReference>
<feature type="repeat" description="WD" evidence="11">
    <location>
        <begin position="321"/>
        <end position="359"/>
    </location>
</feature>
<dbReference type="OrthoDB" id="1068471at2759"/>
<name>A0A7I8V4B7_9ANNE</name>
<feature type="repeat" description="WD" evidence="11">
    <location>
        <begin position="97"/>
        <end position="138"/>
    </location>
</feature>
<evidence type="ECO:0000256" key="8">
    <source>
        <dbReference type="ARBA" id="ARBA00064268"/>
    </source>
</evidence>
<comment type="caution">
    <text evidence="12">The sequence shown here is derived from an EMBL/GenBank/DDBJ whole genome shotgun (WGS) entry which is preliminary data.</text>
</comment>
<keyword evidence="13" id="KW-1185">Reference proteome</keyword>
<reference evidence="12 13" key="1">
    <citation type="submission" date="2020-08" db="EMBL/GenBank/DDBJ databases">
        <authorList>
            <person name="Hejnol A."/>
        </authorList>
    </citation>
    <scope>NUCLEOTIDE SEQUENCE [LARGE SCALE GENOMIC DNA]</scope>
</reference>
<dbReference type="GO" id="GO:0005682">
    <property type="term" value="C:U5 snRNP"/>
    <property type="evidence" value="ECO:0007669"/>
    <property type="project" value="UniProtKB-ARBA"/>
</dbReference>
<keyword evidence="5" id="KW-0508">mRNA splicing</keyword>
<dbReference type="FunFam" id="2.130.10.10:FF:000229">
    <property type="entry name" value="Small nuclear ribonucleoprotein U5 subunit 40"/>
    <property type="match status" value="1"/>
</dbReference>
<keyword evidence="4" id="KW-0677">Repeat</keyword>
<dbReference type="GO" id="GO:0000375">
    <property type="term" value="P:RNA splicing, via transesterification reactions"/>
    <property type="evidence" value="ECO:0007669"/>
    <property type="project" value="UniProtKB-ARBA"/>
</dbReference>
<dbReference type="AlphaFoldDB" id="A0A7I8V4B7"/>
<evidence type="ECO:0000313" key="12">
    <source>
        <dbReference type="EMBL" id="CAD5110953.1"/>
    </source>
</evidence>
<feature type="repeat" description="WD" evidence="11">
    <location>
        <begin position="139"/>
        <end position="181"/>
    </location>
</feature>
<dbReference type="PROSITE" id="PS00678">
    <property type="entry name" value="WD_REPEATS_1"/>
    <property type="match status" value="4"/>
</dbReference>
<dbReference type="PANTHER" id="PTHR44006:SF1">
    <property type="entry name" value="U5 SMALL NUCLEAR RIBONUCLEOPROTEIN 40 KDA PROTEIN"/>
    <property type="match status" value="1"/>
</dbReference>
<comment type="function">
    <text evidence="7">Required for pre-mRNA splicing as component of the activated spliceosome. Component of the U5 small nuclear ribonucleoprotein (snRNP) complex and the U4/U6-U5 tri-snRNP complex, building blocks of the spliceosome. As a component of the minor spliceosome, involved in the splicing of U12-type introns in pre-mRNAs.</text>
</comment>
<protein>
    <recommendedName>
        <fullName evidence="9">U5 small nuclear ribonucleoprotein 40 kDa protein</fullName>
    </recommendedName>
    <alternativeName>
        <fullName evidence="10">WD repeat-containing protein 57</fullName>
    </alternativeName>
</protein>
<evidence type="ECO:0000256" key="2">
    <source>
        <dbReference type="ARBA" id="ARBA00022574"/>
    </source>
</evidence>
<sequence>MDLKRKADDSSALIAVKKTRTDLVVSGNDRKALIEGKPKAPARTSNLQSPIMLLTGHTGEVFCSKISPDGDIIASAGYDRAIYLWEVYGDCDNLAVIRGHTGPIIDLQFSPDGEYLHTCSTDKMVCTWDIETCTRIKKLKGHTTYVNSVCPARRGPQIIVSGSDDGTVKVWDVRRKAAVHTLQSGYQVLSVAFSDTSELVYSGGIDNDIKVWDLRKASSNPQTALQQRLSGHVDSVTGLCVSPDGSYLLSNSMDQTIKVWDIRPYAPTDRCIKVFTGHQHTYEKNLLRCCWSYDGHKVSAGSGDRFLHIWDVNSRKLLYKLPGHTGSVNDTHFHPTEPIIVSGSSDKTLYLGEIEQPRM</sequence>
<evidence type="ECO:0000256" key="6">
    <source>
        <dbReference type="ARBA" id="ARBA00023242"/>
    </source>
</evidence>
<dbReference type="InterPro" id="IPR001680">
    <property type="entry name" value="WD40_rpt"/>
</dbReference>
<gene>
    <name evidence="12" type="ORF">DGYR_LOCUS306</name>
</gene>
<dbReference type="InterPro" id="IPR015943">
    <property type="entry name" value="WD40/YVTN_repeat-like_dom_sf"/>
</dbReference>
<evidence type="ECO:0000256" key="3">
    <source>
        <dbReference type="ARBA" id="ARBA00022664"/>
    </source>
</evidence>
<feature type="repeat" description="WD" evidence="11">
    <location>
        <begin position="188"/>
        <end position="222"/>
    </location>
</feature>